<dbReference type="InterPro" id="IPR006094">
    <property type="entry name" value="Oxid_FAD_bind_N"/>
</dbReference>
<dbReference type="SUPFAM" id="SSF56176">
    <property type="entry name" value="FAD-binding/transporter-associated domain-like"/>
    <property type="match status" value="1"/>
</dbReference>
<dbReference type="InterPro" id="IPR012951">
    <property type="entry name" value="BBE"/>
</dbReference>
<feature type="domain" description="FAD-binding PCMH-type" evidence="6">
    <location>
        <begin position="38"/>
        <end position="209"/>
    </location>
</feature>
<evidence type="ECO:0000313" key="7">
    <source>
        <dbReference type="EMBL" id="KCZ71410.1"/>
    </source>
</evidence>
<gene>
    <name evidence="7" type="ORF">ANME2D_02140</name>
</gene>
<dbReference type="InterPro" id="IPR036318">
    <property type="entry name" value="FAD-bd_PCMH-like_sf"/>
</dbReference>
<dbReference type="InterPro" id="IPR006093">
    <property type="entry name" value="Oxy_OxRdtase_FAD_BS"/>
</dbReference>
<comment type="caution">
    <text evidence="7">The sequence shown here is derived from an EMBL/GenBank/DDBJ whole genome shotgun (WGS) entry which is preliminary data.</text>
</comment>
<dbReference type="PANTHER" id="PTHR42973">
    <property type="entry name" value="BINDING OXIDOREDUCTASE, PUTATIVE (AFU_ORTHOLOGUE AFUA_1G17690)-RELATED"/>
    <property type="match status" value="1"/>
</dbReference>
<evidence type="ECO:0000256" key="1">
    <source>
        <dbReference type="ARBA" id="ARBA00001974"/>
    </source>
</evidence>
<name>A0A062V7S0_9EURY</name>
<evidence type="ECO:0000256" key="5">
    <source>
        <dbReference type="ARBA" id="ARBA00023002"/>
    </source>
</evidence>
<dbReference type="RefSeq" id="WP_048091337.1">
    <property type="nucleotide sequence ID" value="NZ_JMIY01000005.1"/>
</dbReference>
<evidence type="ECO:0000256" key="3">
    <source>
        <dbReference type="ARBA" id="ARBA00022630"/>
    </source>
</evidence>
<protein>
    <submittedName>
        <fullName evidence="7">FAD/FMN-dependent dehydrogenase</fullName>
    </submittedName>
</protein>
<dbReference type="InterPro" id="IPR016169">
    <property type="entry name" value="FAD-bd_PCMH_sub2"/>
</dbReference>
<dbReference type="EMBL" id="JMIY01000005">
    <property type="protein sequence ID" value="KCZ71410.1"/>
    <property type="molecule type" value="Genomic_DNA"/>
</dbReference>
<evidence type="ECO:0000256" key="4">
    <source>
        <dbReference type="ARBA" id="ARBA00022827"/>
    </source>
</evidence>
<comment type="cofactor">
    <cofactor evidence="1">
        <name>FAD</name>
        <dbReference type="ChEBI" id="CHEBI:57692"/>
    </cofactor>
</comment>
<dbReference type="Pfam" id="PF08031">
    <property type="entry name" value="BBE"/>
    <property type="match status" value="1"/>
</dbReference>
<dbReference type="AlphaFoldDB" id="A0A062V7S0"/>
<dbReference type="OrthoDB" id="213514at2157"/>
<dbReference type="InterPro" id="IPR050416">
    <property type="entry name" value="FAD-linked_Oxidoreductase"/>
</dbReference>
<dbReference type="Gene3D" id="3.30.465.10">
    <property type="match status" value="1"/>
</dbReference>
<dbReference type="Proteomes" id="UP000027153">
    <property type="component" value="Unassembled WGS sequence"/>
</dbReference>
<dbReference type="GO" id="GO:0016491">
    <property type="term" value="F:oxidoreductase activity"/>
    <property type="evidence" value="ECO:0007669"/>
    <property type="project" value="UniProtKB-KW"/>
</dbReference>
<organism evidence="7 8">
    <name type="scientific">Candidatus Methanoperedens nitratireducens</name>
    <dbReference type="NCBI Taxonomy" id="1392998"/>
    <lineage>
        <taxon>Archaea</taxon>
        <taxon>Methanobacteriati</taxon>
        <taxon>Methanobacteriota</taxon>
        <taxon>Stenosarchaea group</taxon>
        <taxon>Methanomicrobia</taxon>
        <taxon>Methanosarcinales</taxon>
        <taxon>ANME-2 cluster</taxon>
        <taxon>Candidatus Methanoperedentaceae</taxon>
        <taxon>Candidatus Methanoperedens</taxon>
    </lineage>
</organism>
<keyword evidence="4" id="KW-0274">FAD</keyword>
<dbReference type="PROSITE" id="PS00862">
    <property type="entry name" value="OX2_COVAL_FAD"/>
    <property type="match status" value="1"/>
</dbReference>
<dbReference type="Gene3D" id="3.40.462.20">
    <property type="match status" value="1"/>
</dbReference>
<dbReference type="GO" id="GO:0071949">
    <property type="term" value="F:FAD binding"/>
    <property type="evidence" value="ECO:0007669"/>
    <property type="project" value="InterPro"/>
</dbReference>
<comment type="similarity">
    <text evidence="2">Belongs to the oxygen-dependent FAD-linked oxidoreductase family.</text>
</comment>
<evidence type="ECO:0000256" key="2">
    <source>
        <dbReference type="ARBA" id="ARBA00005466"/>
    </source>
</evidence>
<keyword evidence="5" id="KW-0560">Oxidoreductase</keyword>
<dbReference type="InterPro" id="IPR016166">
    <property type="entry name" value="FAD-bd_PCMH"/>
</dbReference>
<evidence type="ECO:0000313" key="8">
    <source>
        <dbReference type="Proteomes" id="UP000027153"/>
    </source>
</evidence>
<evidence type="ECO:0000259" key="6">
    <source>
        <dbReference type="PROSITE" id="PS51387"/>
    </source>
</evidence>
<keyword evidence="8" id="KW-1185">Reference proteome</keyword>
<dbReference type="Gene3D" id="3.30.43.10">
    <property type="entry name" value="Uridine Diphospho-n-acetylenolpyruvylglucosamine Reductase, domain 2"/>
    <property type="match status" value="1"/>
</dbReference>
<proteinExistence type="inferred from homology"/>
<keyword evidence="3" id="KW-0285">Flavoprotein</keyword>
<dbReference type="InterPro" id="IPR016167">
    <property type="entry name" value="FAD-bd_PCMH_sub1"/>
</dbReference>
<dbReference type="PROSITE" id="PS51387">
    <property type="entry name" value="FAD_PCMH"/>
    <property type="match status" value="1"/>
</dbReference>
<accession>A0A062V7S0</accession>
<reference evidence="7 8" key="1">
    <citation type="journal article" date="2013" name="Nature">
        <title>Anaerobic oxidation of methane coupled to nitrate reduction in a novel archaeal lineage.</title>
        <authorList>
            <person name="Haroon M.F."/>
            <person name="Hu S."/>
            <person name="Shi Y."/>
            <person name="Imelfort M."/>
            <person name="Keller J."/>
            <person name="Hugenholtz P."/>
            <person name="Yuan Z."/>
            <person name="Tyson G.W."/>
        </authorList>
    </citation>
    <scope>NUCLEOTIDE SEQUENCE [LARGE SCALE GENOMIC DNA]</scope>
    <source>
        <strain evidence="7 8">ANME-2d</strain>
    </source>
</reference>
<dbReference type="PATRIC" id="fig|1392998.3.peg.2139"/>
<sequence>MVKIDEGTIQKFKGSLRGELIRPGDAGYDDARKVWNGMIDKRPALIARCTGVADVIEAINFARSNNLLVAVRGGGHNVAGNAVCDGGIVIDLSRMKGIWVDPITRTARAQAGLVWGDFNHETQAFGLVTNGGYVSTTGIAGLTLGGGIGWVMRKYGLTCDSLLSVDVVTADGRFLTASKTENADLFWGLRGGGGNFGIVTSFEYQLHPLGPMVLAGLVVHPAKKAKEVLKFYREYVATVPDELGSMIFLRTAPKVPFLPEHIHGTHVVAIAVCYAGPIEEGERIVLPLREFGPPLADTIGPMSYKVFHRMFDLDAPPGRLVYFKSGYLANLSDDAIDALIAHAWSTRSPLSFTILPHLGGALSRVDEDETSFGDRYGQHAILINAVWTEPQESDEHIEWAREFFASTEPFSTGGVYVNFLGIEGEKRIMAAYGGEKYERLAALKNKYDPTNFFSLNQNIKPRK</sequence>
<dbReference type="PANTHER" id="PTHR42973:SF39">
    <property type="entry name" value="FAD-BINDING PCMH-TYPE DOMAIN-CONTAINING PROTEIN"/>
    <property type="match status" value="1"/>
</dbReference>
<dbReference type="Pfam" id="PF01565">
    <property type="entry name" value="FAD_binding_4"/>
    <property type="match status" value="1"/>
</dbReference>